<dbReference type="AlphaFoldDB" id="A0A921UMP6"/>
<reference evidence="1" key="1">
    <citation type="journal article" date="2019" name="BMC Genomics">
        <title>A new reference genome for Sorghum bicolor reveals high levels of sequence similarity between sweet and grain genotypes: implications for the genetics of sugar metabolism.</title>
        <authorList>
            <person name="Cooper E.A."/>
            <person name="Brenton Z.W."/>
            <person name="Flinn B.S."/>
            <person name="Jenkins J."/>
            <person name="Shu S."/>
            <person name="Flowers D."/>
            <person name="Luo F."/>
            <person name="Wang Y."/>
            <person name="Xia P."/>
            <person name="Barry K."/>
            <person name="Daum C."/>
            <person name="Lipzen A."/>
            <person name="Yoshinaga Y."/>
            <person name="Schmutz J."/>
            <person name="Saski C."/>
            <person name="Vermerris W."/>
            <person name="Kresovich S."/>
        </authorList>
    </citation>
    <scope>NUCLEOTIDE SEQUENCE</scope>
</reference>
<dbReference type="Proteomes" id="UP000807115">
    <property type="component" value="Chromosome 3"/>
</dbReference>
<comment type="caution">
    <text evidence="1">The sequence shown here is derived from an EMBL/GenBank/DDBJ whole genome shotgun (WGS) entry which is preliminary data.</text>
</comment>
<evidence type="ECO:0000313" key="2">
    <source>
        <dbReference type="Proteomes" id="UP000807115"/>
    </source>
</evidence>
<proteinExistence type="predicted"/>
<evidence type="ECO:0000313" key="1">
    <source>
        <dbReference type="EMBL" id="KAG0537399.1"/>
    </source>
</evidence>
<sequence length="56" mass="5885">MMCSFLSYLAGLQNKGLSGARCGDLEDQRFPFPLASASKQGGSSDLGQALCSSWVP</sequence>
<dbReference type="EMBL" id="CM027682">
    <property type="protein sequence ID" value="KAG0537399.1"/>
    <property type="molecule type" value="Genomic_DNA"/>
</dbReference>
<accession>A0A921UMP6</accession>
<organism evidence="1 2">
    <name type="scientific">Sorghum bicolor</name>
    <name type="common">Sorghum</name>
    <name type="synonym">Sorghum vulgare</name>
    <dbReference type="NCBI Taxonomy" id="4558"/>
    <lineage>
        <taxon>Eukaryota</taxon>
        <taxon>Viridiplantae</taxon>
        <taxon>Streptophyta</taxon>
        <taxon>Embryophyta</taxon>
        <taxon>Tracheophyta</taxon>
        <taxon>Spermatophyta</taxon>
        <taxon>Magnoliopsida</taxon>
        <taxon>Liliopsida</taxon>
        <taxon>Poales</taxon>
        <taxon>Poaceae</taxon>
        <taxon>PACMAD clade</taxon>
        <taxon>Panicoideae</taxon>
        <taxon>Andropogonodae</taxon>
        <taxon>Andropogoneae</taxon>
        <taxon>Sorghinae</taxon>
        <taxon>Sorghum</taxon>
    </lineage>
</organism>
<name>A0A921UMP6_SORBI</name>
<gene>
    <name evidence="1" type="ORF">BDA96_03G145300</name>
</gene>
<protein>
    <submittedName>
        <fullName evidence="1">Uncharacterized protein</fullName>
    </submittedName>
</protein>
<reference evidence="1" key="2">
    <citation type="submission" date="2020-10" db="EMBL/GenBank/DDBJ databases">
        <authorList>
            <person name="Cooper E.A."/>
            <person name="Brenton Z.W."/>
            <person name="Flinn B.S."/>
            <person name="Jenkins J."/>
            <person name="Shu S."/>
            <person name="Flowers D."/>
            <person name="Luo F."/>
            <person name="Wang Y."/>
            <person name="Xia P."/>
            <person name="Barry K."/>
            <person name="Daum C."/>
            <person name="Lipzen A."/>
            <person name="Yoshinaga Y."/>
            <person name="Schmutz J."/>
            <person name="Saski C."/>
            <person name="Vermerris W."/>
            <person name="Kresovich S."/>
        </authorList>
    </citation>
    <scope>NUCLEOTIDE SEQUENCE</scope>
</reference>